<comment type="caution">
    <text evidence="2">The sequence shown here is derived from an EMBL/GenBank/DDBJ whole genome shotgun (WGS) entry which is preliminary data.</text>
</comment>
<accession>A0A1M3KWT9</accession>
<sequence>MARQPSFGYRDAMRLALLLLVMNAGGLVAQQMAPLLHPDPNILGNELRFGVDKIANTFLFTGNADVTQETPFGTLRWINAYRSSAFRTQTTAIRDDETSQLGWEFPLGTSITALLRQSWILSRDSRSLGLSSLERLNGAAGVRYEPIAEARIELLGGLENTAQLGQVATGSIIGLSGRLRDFGIDDWLFSSRLLADYHRMDAQRTNTDAEVRADVVRTIGDGSALRVAAAYTSLRRDFFTTLTGAPNELSVETRGERRVQVDANVMYQLTENVRAGMTASVQMAGIDRQYGQAVADIPITAVNRNLSELVIDLNAELEGRTASTTGLVSASLYRRDEQNGVLARFGIASDDLASLQSQEKQRDNNTLRTSMMGRGEWRPSRNDTVRLEGMTSLLRYDTPSDVNYDDRDELTGIVKVSYTRRVSEGLAASVELSGKYLHTVFLKAQRSAQNNENRVIRLAPQIWITGRVVTMRPLLEVLANYTVYDFEDRAASIRSFSFRQISYRDSMLVRLTPTLHGEAQILIRYDERSLFAWADFAEAPETSNLEYLTKFLVFSRLGTILSVGAGVRLYSLERRMIDQTPGLPGLGNSVRFWAPETSIRYTLTSGSTLTVSGWYEFQHINVTGRRELPNLLLQAHVLL</sequence>
<gene>
    <name evidence="2" type="ORF">BGO89_09980</name>
</gene>
<evidence type="ECO:0000256" key="1">
    <source>
        <dbReference type="SAM" id="MobiDB-lite"/>
    </source>
</evidence>
<reference evidence="2 3" key="1">
    <citation type="submission" date="2016-09" db="EMBL/GenBank/DDBJ databases">
        <title>Genome-resolved meta-omics ties microbial dynamics to process performance in biotechnology for thiocyanate degradation.</title>
        <authorList>
            <person name="Kantor R.S."/>
            <person name="Huddy R.J."/>
            <person name="Iyer R."/>
            <person name="Thomas B.C."/>
            <person name="Brown C.T."/>
            <person name="Anantharaman K."/>
            <person name="Tringe S."/>
            <person name="Hettich R.L."/>
            <person name="Harrison S.T."/>
            <person name="Banfield J.F."/>
        </authorList>
    </citation>
    <scope>NUCLEOTIDE SEQUENCE [LARGE SCALE GENOMIC DNA]</scope>
    <source>
        <strain evidence="2">59-99</strain>
    </source>
</reference>
<evidence type="ECO:0008006" key="4">
    <source>
        <dbReference type="Google" id="ProtNLM"/>
    </source>
</evidence>
<feature type="region of interest" description="Disordered" evidence="1">
    <location>
        <begin position="356"/>
        <end position="381"/>
    </location>
</feature>
<dbReference type="AlphaFoldDB" id="A0A1M3KWT9"/>
<proteinExistence type="predicted"/>
<dbReference type="Proteomes" id="UP000184233">
    <property type="component" value="Unassembled WGS sequence"/>
</dbReference>
<evidence type="ECO:0000313" key="3">
    <source>
        <dbReference type="Proteomes" id="UP000184233"/>
    </source>
</evidence>
<dbReference type="STRING" id="1895771.BGO89_09980"/>
<evidence type="ECO:0000313" key="2">
    <source>
        <dbReference type="EMBL" id="OJX56847.1"/>
    </source>
</evidence>
<dbReference type="EMBL" id="MKVH01000024">
    <property type="protein sequence ID" value="OJX56847.1"/>
    <property type="molecule type" value="Genomic_DNA"/>
</dbReference>
<organism evidence="2 3">
    <name type="scientific">Candidatus Kapaibacterium thiocyanatum</name>
    <dbReference type="NCBI Taxonomy" id="1895771"/>
    <lineage>
        <taxon>Bacteria</taxon>
        <taxon>Pseudomonadati</taxon>
        <taxon>Candidatus Kapaibacteriota</taxon>
        <taxon>Candidatus Kapaibacteriia</taxon>
        <taxon>Candidatus Kapaibacteriales</taxon>
        <taxon>Candidatus Kapaibacteriaceae</taxon>
        <taxon>Candidatus Kapaibacterium</taxon>
    </lineage>
</organism>
<name>A0A1M3KWT9_9BACT</name>
<protein>
    <recommendedName>
        <fullName evidence="4">Outer membrane protein beta-barrel domain-containing protein</fullName>
    </recommendedName>
</protein>